<proteinExistence type="predicted"/>
<name>A0A084J8U1_9CLOT</name>
<dbReference type="RefSeq" id="WP_035134889.1">
    <property type="nucleotide sequence ID" value="NZ_JPMD01000038.1"/>
</dbReference>
<protein>
    <submittedName>
        <fullName evidence="1">Uncharacterized protein</fullName>
    </submittedName>
</protein>
<reference evidence="1 2" key="1">
    <citation type="submission" date="2014-07" db="EMBL/GenBank/DDBJ databases">
        <title>Draft genome of Clostridium sulfidigenes 113A isolated from sediments associated with methane hydrate from Krishna Godavari basin.</title>
        <authorList>
            <person name="Honkalas V.S."/>
            <person name="Dabir A.P."/>
            <person name="Arora P."/>
            <person name="Dhakephalkar P.K."/>
        </authorList>
    </citation>
    <scope>NUCLEOTIDE SEQUENCE [LARGE SCALE GENOMIC DNA]</scope>
    <source>
        <strain evidence="1 2">113A</strain>
    </source>
</reference>
<evidence type="ECO:0000313" key="1">
    <source>
        <dbReference type="EMBL" id="KEZ85375.1"/>
    </source>
</evidence>
<keyword evidence="2" id="KW-1185">Reference proteome</keyword>
<sequence length="141" mass="16466">MKRAQFDKESLLLVISEVPKVLKNLDNIIDTNNEKVDSTEGNFKAEFTNFIELLGKYMSKCLVTISEPYNENLYSVSIDNSVDAGFLPQISSEFYNYLKGFKNCEETIKNVSYKELYKFYVDNHDNINKLYDHMIEFTNKL</sequence>
<comment type="caution">
    <text evidence="1">The sequence shown here is derived from an EMBL/GenBank/DDBJ whole genome shotgun (WGS) entry which is preliminary data.</text>
</comment>
<dbReference type="eggNOG" id="ENOG50327K8">
    <property type="taxonomic scope" value="Bacteria"/>
</dbReference>
<gene>
    <name evidence="1" type="ORF">IO99_15800</name>
</gene>
<organism evidence="1 2">
    <name type="scientific">Clostridium sulfidigenes</name>
    <dbReference type="NCBI Taxonomy" id="318464"/>
    <lineage>
        <taxon>Bacteria</taxon>
        <taxon>Bacillati</taxon>
        <taxon>Bacillota</taxon>
        <taxon>Clostridia</taxon>
        <taxon>Eubacteriales</taxon>
        <taxon>Clostridiaceae</taxon>
        <taxon>Clostridium</taxon>
    </lineage>
</organism>
<evidence type="ECO:0000313" key="2">
    <source>
        <dbReference type="Proteomes" id="UP000028542"/>
    </source>
</evidence>
<dbReference type="Proteomes" id="UP000028542">
    <property type="component" value="Unassembled WGS sequence"/>
</dbReference>
<dbReference type="AlphaFoldDB" id="A0A084J8U1"/>
<dbReference type="EMBL" id="JPMD01000038">
    <property type="protein sequence ID" value="KEZ85375.1"/>
    <property type="molecule type" value="Genomic_DNA"/>
</dbReference>
<accession>A0A084J8U1</accession>